<protein>
    <submittedName>
        <fullName evidence="2">Uncharacterized protein</fullName>
    </submittedName>
</protein>
<evidence type="ECO:0000256" key="1">
    <source>
        <dbReference type="SAM" id="Phobius"/>
    </source>
</evidence>
<reference evidence="2 3" key="1">
    <citation type="journal article" date="2017" name="Genome Announc.">
        <title>Draft Genome Sequences of Salinivibrio proteolyticus, Salinivibrio sharmensis, Salinivibrio siamensis, Salinivibrio costicola subsp. alcaliphilus, Salinivibrio costicola subsp. vallismortis, and 29 New Isolates Belonging to the Genus Salinivibrio.</title>
        <authorList>
            <person name="Lopez-Hermoso C."/>
            <person name="de la Haba R.R."/>
            <person name="Sanchez-Porro C."/>
            <person name="Bayliss S.C."/>
            <person name="Feil E.J."/>
            <person name="Ventosa A."/>
        </authorList>
    </citation>
    <scope>NUCLEOTIDE SEQUENCE [LARGE SCALE GENOMIC DNA]</scope>
    <source>
        <strain evidence="2 3">JCM 14472</strain>
    </source>
</reference>
<proteinExistence type="predicted"/>
<accession>A0ABX3K570</accession>
<keyword evidence="1" id="KW-1133">Transmembrane helix</keyword>
<gene>
    <name evidence="2" type="ORF">BZG73_15060</name>
</gene>
<comment type="caution">
    <text evidence="2">The sequence shown here is derived from an EMBL/GenBank/DDBJ whole genome shotgun (WGS) entry which is preliminary data.</text>
</comment>
<organism evidence="2 3">
    <name type="scientific">Salinivibrio siamensis</name>
    <dbReference type="NCBI Taxonomy" id="414286"/>
    <lineage>
        <taxon>Bacteria</taxon>
        <taxon>Pseudomonadati</taxon>
        <taxon>Pseudomonadota</taxon>
        <taxon>Gammaproteobacteria</taxon>
        <taxon>Vibrionales</taxon>
        <taxon>Vibrionaceae</taxon>
        <taxon>Salinivibrio</taxon>
    </lineage>
</organism>
<feature type="transmembrane region" description="Helical" evidence="1">
    <location>
        <begin position="61"/>
        <end position="80"/>
    </location>
</feature>
<keyword evidence="3" id="KW-1185">Reference proteome</keyword>
<name>A0ABX3K570_9GAMM</name>
<keyword evidence="1" id="KW-0812">Transmembrane</keyword>
<evidence type="ECO:0000313" key="3">
    <source>
        <dbReference type="Proteomes" id="UP000189410"/>
    </source>
</evidence>
<dbReference type="Proteomes" id="UP000189410">
    <property type="component" value="Unassembled WGS sequence"/>
</dbReference>
<evidence type="ECO:0000313" key="2">
    <source>
        <dbReference type="EMBL" id="OOE79738.1"/>
    </source>
</evidence>
<sequence length="137" mass="16375">MIDVLMKIGFILFLPSFILWVSINIYLSIKFRKKRYKMINGMCESAPEQVKERARLIFESNFSWVFASSFLYTWYGYMMLRFVWKVSRNKIINWRKSIKKNYGKHGKTYVIFSNIVNISMLGFFMLISSLALEYVIS</sequence>
<keyword evidence="1" id="KW-0472">Membrane</keyword>
<feature type="transmembrane region" description="Helical" evidence="1">
    <location>
        <begin position="109"/>
        <end position="136"/>
    </location>
</feature>
<feature type="transmembrane region" description="Helical" evidence="1">
    <location>
        <begin position="6"/>
        <end position="29"/>
    </location>
</feature>
<dbReference type="EMBL" id="MUFB01000040">
    <property type="protein sequence ID" value="OOE79738.1"/>
    <property type="molecule type" value="Genomic_DNA"/>
</dbReference>